<dbReference type="PANTHER" id="PTHR35889:SF3">
    <property type="entry name" value="F-BOX DOMAIN-CONTAINING PROTEIN"/>
    <property type="match status" value="1"/>
</dbReference>
<keyword evidence="1 4" id="KW-0349">Heme</keyword>
<dbReference type="PROSITE" id="PS51007">
    <property type="entry name" value="CYTC"/>
    <property type="match status" value="1"/>
</dbReference>
<dbReference type="Pfam" id="PF07635">
    <property type="entry name" value="PSCyt1"/>
    <property type="match status" value="1"/>
</dbReference>
<dbReference type="AlphaFoldDB" id="A0A5C5X5Q6"/>
<evidence type="ECO:0000259" key="6">
    <source>
        <dbReference type="PROSITE" id="PS51007"/>
    </source>
</evidence>
<dbReference type="Pfam" id="PF07583">
    <property type="entry name" value="PSCyt2"/>
    <property type="match status" value="1"/>
</dbReference>
<reference evidence="7 8" key="1">
    <citation type="submission" date="2019-02" db="EMBL/GenBank/DDBJ databases">
        <title>Deep-cultivation of Planctomycetes and their phenomic and genomic characterization uncovers novel biology.</title>
        <authorList>
            <person name="Wiegand S."/>
            <person name="Jogler M."/>
            <person name="Boedeker C."/>
            <person name="Pinto D."/>
            <person name="Vollmers J."/>
            <person name="Rivas-Marin E."/>
            <person name="Kohn T."/>
            <person name="Peeters S.H."/>
            <person name="Heuer A."/>
            <person name="Rast P."/>
            <person name="Oberbeckmann S."/>
            <person name="Bunk B."/>
            <person name="Jeske O."/>
            <person name="Meyerdierks A."/>
            <person name="Storesund J.E."/>
            <person name="Kallscheuer N."/>
            <person name="Luecker S."/>
            <person name="Lage O.M."/>
            <person name="Pohl T."/>
            <person name="Merkel B.J."/>
            <person name="Hornburger P."/>
            <person name="Mueller R.-W."/>
            <person name="Bruemmer F."/>
            <person name="Labrenz M."/>
            <person name="Spormann A.M."/>
            <person name="Op Den Camp H."/>
            <person name="Overmann J."/>
            <person name="Amann R."/>
            <person name="Jetten M.S.M."/>
            <person name="Mascher T."/>
            <person name="Medema M.H."/>
            <person name="Devos D.P."/>
            <person name="Kaster A.-K."/>
            <person name="Ovreas L."/>
            <person name="Rohde M."/>
            <person name="Galperin M.Y."/>
            <person name="Jogler C."/>
        </authorList>
    </citation>
    <scope>NUCLEOTIDE SEQUENCE [LARGE SCALE GENOMIC DNA]</scope>
    <source>
        <strain evidence="7 8">KOR42</strain>
    </source>
</reference>
<keyword evidence="5" id="KW-0732">Signal</keyword>
<dbReference type="GO" id="GO:0009055">
    <property type="term" value="F:electron transfer activity"/>
    <property type="evidence" value="ECO:0007669"/>
    <property type="project" value="InterPro"/>
</dbReference>
<proteinExistence type="predicted"/>
<evidence type="ECO:0000313" key="7">
    <source>
        <dbReference type="EMBL" id="TWT57573.1"/>
    </source>
</evidence>
<evidence type="ECO:0000256" key="4">
    <source>
        <dbReference type="PROSITE-ProRule" id="PRU00433"/>
    </source>
</evidence>
<dbReference type="Pfam" id="PF07587">
    <property type="entry name" value="PSD1"/>
    <property type="match status" value="1"/>
</dbReference>
<keyword evidence="2 4" id="KW-0479">Metal-binding</keyword>
<dbReference type="GO" id="GO:0046872">
    <property type="term" value="F:metal ion binding"/>
    <property type="evidence" value="ECO:0007669"/>
    <property type="project" value="UniProtKB-KW"/>
</dbReference>
<accession>A0A5C5X5Q6</accession>
<dbReference type="InterPro" id="IPR011429">
    <property type="entry name" value="Cyt_c_Planctomycete-type"/>
</dbReference>
<dbReference type="PANTHER" id="PTHR35889">
    <property type="entry name" value="CYCLOINULO-OLIGOSACCHARIDE FRUCTANOTRANSFERASE-RELATED"/>
    <property type="match status" value="1"/>
</dbReference>
<feature type="signal peptide" evidence="5">
    <location>
        <begin position="1"/>
        <end position="22"/>
    </location>
</feature>
<dbReference type="Proteomes" id="UP000317243">
    <property type="component" value="Unassembled WGS sequence"/>
</dbReference>
<keyword evidence="3 4" id="KW-0408">Iron</keyword>
<evidence type="ECO:0000256" key="2">
    <source>
        <dbReference type="ARBA" id="ARBA00022723"/>
    </source>
</evidence>
<sequence precursor="true">MRNSTLSLLTCFLSLVCQAASAQVDYLDEIKPIFTEKCISCHGALKQEGGLRLDTARAIIQGGDSGEIVIAKVPDESELLSRVEAEEDYLRMPPEGEGEALSAEQIAALRKWIQAGMPAPEDEQGQASPESHWAYQPIERPEIPEADSDSLLHPIDRFLAAKRSDVGVEAVAPADAFTLLRRISLDLTGLPPTPEQQHQFQQSFSPEAYESVVNQLLESEHFGERWGRHWMDVWRYSDWDGYKNQLRGSQRHLWHWRDWIIESLNADKGYDQMITEMIAGDELYPEQPDVMRATGFLARNYHVSNRNIWLDSTVEHTAKAFLGLTIACARCHDHKYDPVSQVSYYSMRAIFEPINVRTDRIAGQPDRKQNGIPRIYDKDLKAKTFLFIRGDERQPDESSPITPDVFNSFEIPFDVTSVSLPVTASVPALIETVEQEDMASADLNVQKTREKLEEFEQVEPTLATGDSQKDVPPAPEFPQKLEDDHLEASYAARAADWKRRSLKARYDAEKARIDDESSQAFKTLAKIAARIERRSDAAQARLQTFRAWRKLQEAKDEKARNSLITALDKAREQERQKLNALSKTDAKFTPVGERYPETSTGRRTALAKWITHPDNPLTARVAVNHVWLRHFGTPLVASPSDFGLRAPLPVHAELLDWLASELIESGWSMKHLHRLIVTSDAYQLASTGDQQLLADNESIDPENEYYWRANVRRLEAEIIRDSMLFVSGQLDQSLGGQEIAHGKGEEVFRRSVYFQHAYEKQMLMMTIFDAANPAECYERSTSIIPQQALALSNSSLTQSASKHLANKLHSQSRDRDEFINTVFESVLCRPCSDEEREACRGFLEKQENWLKEQNSEAEDRKDSAEGEDALADPTLRARQSLVHVLLNHNDFVSVR</sequence>
<keyword evidence="8" id="KW-1185">Reference proteome</keyword>
<protein>
    <submittedName>
        <fullName evidence="7">Planctomycete cytochrome C</fullName>
    </submittedName>
</protein>
<gene>
    <name evidence="7" type="ORF">KOR42_09350</name>
</gene>
<dbReference type="Gene3D" id="1.10.760.10">
    <property type="entry name" value="Cytochrome c-like domain"/>
    <property type="match status" value="1"/>
</dbReference>
<dbReference type="RefSeq" id="WP_146507392.1">
    <property type="nucleotide sequence ID" value="NZ_SIHI01000001.1"/>
</dbReference>
<comment type="caution">
    <text evidence="7">The sequence shown here is derived from an EMBL/GenBank/DDBJ whole genome shotgun (WGS) entry which is preliminary data.</text>
</comment>
<evidence type="ECO:0000313" key="8">
    <source>
        <dbReference type="Proteomes" id="UP000317243"/>
    </source>
</evidence>
<dbReference type="SUPFAM" id="SSF46626">
    <property type="entry name" value="Cytochrome c"/>
    <property type="match status" value="1"/>
</dbReference>
<feature type="chain" id="PRO_5023062497" evidence="5">
    <location>
        <begin position="23"/>
        <end position="895"/>
    </location>
</feature>
<dbReference type="InterPro" id="IPR036909">
    <property type="entry name" value="Cyt_c-like_dom_sf"/>
</dbReference>
<evidence type="ECO:0000256" key="5">
    <source>
        <dbReference type="SAM" id="SignalP"/>
    </source>
</evidence>
<organism evidence="7 8">
    <name type="scientific">Thalassoglobus neptunius</name>
    <dbReference type="NCBI Taxonomy" id="1938619"/>
    <lineage>
        <taxon>Bacteria</taxon>
        <taxon>Pseudomonadati</taxon>
        <taxon>Planctomycetota</taxon>
        <taxon>Planctomycetia</taxon>
        <taxon>Planctomycetales</taxon>
        <taxon>Planctomycetaceae</taxon>
        <taxon>Thalassoglobus</taxon>
    </lineage>
</organism>
<dbReference type="InterPro" id="IPR009056">
    <property type="entry name" value="Cyt_c-like_dom"/>
</dbReference>
<dbReference type="InterPro" id="IPR022655">
    <property type="entry name" value="DUF1553"/>
</dbReference>
<evidence type="ECO:0000256" key="1">
    <source>
        <dbReference type="ARBA" id="ARBA00022617"/>
    </source>
</evidence>
<dbReference type="GO" id="GO:0020037">
    <property type="term" value="F:heme binding"/>
    <property type="evidence" value="ECO:0007669"/>
    <property type="project" value="InterPro"/>
</dbReference>
<dbReference type="OrthoDB" id="127107at2"/>
<feature type="domain" description="Cytochrome c" evidence="6">
    <location>
        <begin position="25"/>
        <end position="117"/>
    </location>
</feature>
<dbReference type="InterPro" id="IPR011444">
    <property type="entry name" value="DUF1549"/>
</dbReference>
<evidence type="ECO:0000256" key="3">
    <source>
        <dbReference type="ARBA" id="ARBA00023004"/>
    </source>
</evidence>
<dbReference type="EMBL" id="SIHI01000001">
    <property type="protein sequence ID" value="TWT57573.1"/>
    <property type="molecule type" value="Genomic_DNA"/>
</dbReference>
<name>A0A5C5X5Q6_9PLAN</name>